<reference evidence="2 3" key="1">
    <citation type="submission" date="2020-06" db="EMBL/GenBank/DDBJ databases">
        <title>Genome sequence of 2 isolates from Red Sea Mangroves.</title>
        <authorList>
            <person name="Sefrji F."/>
            <person name="Michoud G."/>
            <person name="Merlino G."/>
            <person name="Daffonchio D."/>
        </authorList>
    </citation>
    <scope>NUCLEOTIDE SEQUENCE [LARGE SCALE GENOMIC DNA]</scope>
    <source>
        <strain evidence="2 3">R1DC25</strain>
    </source>
</reference>
<dbReference type="RefSeq" id="WP_213162503.1">
    <property type="nucleotide sequence ID" value="NZ_CP058214.1"/>
</dbReference>
<evidence type="ECO:0000313" key="3">
    <source>
        <dbReference type="Proteomes" id="UP000593594"/>
    </source>
</evidence>
<name>A0A7S8C0S1_9HYPH</name>
<gene>
    <name evidence="2" type="primary">yidD</name>
    <name evidence="2" type="ORF">HW532_00130</name>
</gene>
<comment type="similarity">
    <text evidence="1">Belongs to the UPF0161 family.</text>
</comment>
<keyword evidence="1" id="KW-0472">Membrane</keyword>
<organism evidence="2 3">
    <name type="scientific">Kaustia mangrovi</name>
    <dbReference type="NCBI Taxonomy" id="2593653"/>
    <lineage>
        <taxon>Bacteria</taxon>
        <taxon>Pseudomonadati</taxon>
        <taxon>Pseudomonadota</taxon>
        <taxon>Alphaproteobacteria</taxon>
        <taxon>Hyphomicrobiales</taxon>
        <taxon>Parvibaculaceae</taxon>
        <taxon>Kaustia</taxon>
    </lineage>
</organism>
<dbReference type="NCBIfam" id="TIGR00278">
    <property type="entry name" value="membrane protein insertion efficiency factor YidD"/>
    <property type="match status" value="1"/>
</dbReference>
<dbReference type="EMBL" id="CP058214">
    <property type="protein sequence ID" value="QPC41288.1"/>
    <property type="molecule type" value="Genomic_DNA"/>
</dbReference>
<evidence type="ECO:0000256" key="1">
    <source>
        <dbReference type="HAMAP-Rule" id="MF_00386"/>
    </source>
</evidence>
<keyword evidence="1" id="KW-1003">Cell membrane</keyword>
<comment type="subcellular location">
    <subcellularLocation>
        <location evidence="1">Cell membrane</location>
        <topology evidence="1">Peripheral membrane protein</topology>
        <orientation evidence="1">Cytoplasmic side</orientation>
    </subcellularLocation>
</comment>
<protein>
    <recommendedName>
        <fullName evidence="1">Putative membrane protein insertion efficiency factor</fullName>
    </recommendedName>
</protein>
<dbReference type="InterPro" id="IPR002696">
    <property type="entry name" value="Membr_insert_effic_factor_YidD"/>
</dbReference>
<dbReference type="Pfam" id="PF01809">
    <property type="entry name" value="YidD"/>
    <property type="match status" value="1"/>
</dbReference>
<dbReference type="GO" id="GO:0005886">
    <property type="term" value="C:plasma membrane"/>
    <property type="evidence" value="ECO:0007669"/>
    <property type="project" value="UniProtKB-SubCell"/>
</dbReference>
<dbReference type="AlphaFoldDB" id="A0A7S8C0S1"/>
<dbReference type="Proteomes" id="UP000593594">
    <property type="component" value="Chromosome"/>
</dbReference>
<keyword evidence="3" id="KW-1185">Reference proteome</keyword>
<comment type="function">
    <text evidence="1">Could be involved in insertion of integral membrane proteins into the membrane.</text>
</comment>
<sequence>MTEITDKHEPPVAGPVTPAGRAMLGLIRLYQLTLSAVMGRTCRHMPSCSEYAAEAVRRHGAWRGFWLGFSRVARCHPWGSHGLDPVPDSLPDHGWRFWRYGRWTGRHITERFED</sequence>
<dbReference type="PANTHER" id="PTHR33383:SF1">
    <property type="entry name" value="MEMBRANE PROTEIN INSERTION EFFICIENCY FACTOR-RELATED"/>
    <property type="match status" value="1"/>
</dbReference>
<dbReference type="PANTHER" id="PTHR33383">
    <property type="entry name" value="MEMBRANE PROTEIN INSERTION EFFICIENCY FACTOR-RELATED"/>
    <property type="match status" value="1"/>
</dbReference>
<accession>A0A7S8C0S1</accession>
<proteinExistence type="inferred from homology"/>
<evidence type="ECO:0000313" key="2">
    <source>
        <dbReference type="EMBL" id="QPC41288.1"/>
    </source>
</evidence>
<dbReference type="KEGG" id="kmn:HW532_00130"/>
<dbReference type="SMART" id="SM01234">
    <property type="entry name" value="Haemolytic"/>
    <property type="match status" value="1"/>
</dbReference>
<dbReference type="HAMAP" id="MF_00386">
    <property type="entry name" value="UPF0161_YidD"/>
    <property type="match status" value="1"/>
</dbReference>